<dbReference type="AlphaFoldDB" id="A0A0S8GA66"/>
<dbReference type="EMBL" id="LJUO01000117">
    <property type="protein sequence ID" value="KPK69641.1"/>
    <property type="molecule type" value="Genomic_DNA"/>
</dbReference>
<evidence type="ECO:0000259" key="1">
    <source>
        <dbReference type="Pfam" id="PF09413"/>
    </source>
</evidence>
<dbReference type="Pfam" id="PF09413">
    <property type="entry name" value="DUF2007"/>
    <property type="match status" value="1"/>
</dbReference>
<proteinExistence type="predicted"/>
<evidence type="ECO:0000313" key="2">
    <source>
        <dbReference type="EMBL" id="KPK69641.1"/>
    </source>
</evidence>
<dbReference type="InterPro" id="IPR011322">
    <property type="entry name" value="N-reg_PII-like_a/b"/>
</dbReference>
<comment type="caution">
    <text evidence="2">The sequence shown here is derived from an EMBL/GenBank/DDBJ whole genome shotgun (WGS) entry which is preliminary data.</text>
</comment>
<dbReference type="Gene3D" id="3.30.70.790">
    <property type="entry name" value="UreE, C-terminal domain"/>
    <property type="match status" value="1"/>
</dbReference>
<protein>
    <recommendedName>
        <fullName evidence="1">DUF2007 domain-containing protein</fullName>
    </recommendedName>
</protein>
<organism evidence="2 3">
    <name type="scientific">candidate division WOR_3 bacterium SM23_60</name>
    <dbReference type="NCBI Taxonomy" id="1703780"/>
    <lineage>
        <taxon>Bacteria</taxon>
        <taxon>Bacteria division WOR-3</taxon>
    </lineage>
</organism>
<reference evidence="2 3" key="1">
    <citation type="journal article" date="2015" name="Microbiome">
        <title>Genomic resolution of linkages in carbon, nitrogen, and sulfur cycling among widespread estuary sediment bacteria.</title>
        <authorList>
            <person name="Baker B.J."/>
            <person name="Lazar C.S."/>
            <person name="Teske A.P."/>
            <person name="Dick G.J."/>
        </authorList>
    </citation>
    <scope>NUCLEOTIDE SEQUENCE [LARGE SCALE GENOMIC DNA]</scope>
    <source>
        <strain evidence="2">SM23_60</strain>
    </source>
</reference>
<dbReference type="SUPFAM" id="SSF54913">
    <property type="entry name" value="GlnB-like"/>
    <property type="match status" value="1"/>
</dbReference>
<accession>A0A0S8GA66</accession>
<evidence type="ECO:0000313" key="3">
    <source>
        <dbReference type="Proteomes" id="UP000051096"/>
    </source>
</evidence>
<dbReference type="Proteomes" id="UP000051096">
    <property type="component" value="Unassembled WGS sequence"/>
</dbReference>
<feature type="domain" description="DUF2007" evidence="1">
    <location>
        <begin position="12"/>
        <end position="73"/>
    </location>
</feature>
<name>A0A0S8GA66_UNCW3</name>
<dbReference type="InterPro" id="IPR018551">
    <property type="entry name" value="DUF2007"/>
</dbReference>
<sequence>MIDHRPRQDQYRELLETDNPVDVSLIKDILDSNGINYYFKGELFNVIQPWTDPSRLMIREDHLERARSLLQSVKLRYWNVATARKGRRPDVPSPQ</sequence>
<gene>
    <name evidence="2" type="ORF">AMJ87_10155</name>
</gene>